<dbReference type="InterPro" id="IPR049087">
    <property type="entry name" value="TAF1C_beta-prop"/>
</dbReference>
<dbReference type="AlphaFoldDB" id="A0A8C1E5J0"/>
<dbReference type="Proteomes" id="UP001108240">
    <property type="component" value="Unplaced"/>
</dbReference>
<feature type="region of interest" description="Disordered" evidence="1">
    <location>
        <begin position="624"/>
        <end position="666"/>
    </location>
</feature>
<feature type="compositionally biased region" description="Low complexity" evidence="1">
    <location>
        <begin position="974"/>
        <end position="986"/>
    </location>
</feature>
<name>A0A8C1E5J0_CYPCA</name>
<dbReference type="PANTHER" id="PTHR15319:SF1">
    <property type="entry name" value="TATA BOX-BINDING PROTEIN-ASSOCIATED FACTOR RNA POLYMERASE I SUBUNIT C"/>
    <property type="match status" value="1"/>
</dbReference>
<dbReference type="Pfam" id="PF20641">
    <property type="entry name" value="TAF1C_beta-prop"/>
    <property type="match status" value="1"/>
</dbReference>
<dbReference type="InterPro" id="IPR038801">
    <property type="entry name" value="TAF1C"/>
</dbReference>
<reference evidence="4" key="2">
    <citation type="submission" date="2025-09" db="UniProtKB">
        <authorList>
            <consortium name="Ensembl"/>
        </authorList>
    </citation>
    <scope>IDENTIFICATION</scope>
</reference>
<evidence type="ECO:0000259" key="3">
    <source>
        <dbReference type="Pfam" id="PF20642"/>
    </source>
</evidence>
<proteinExistence type="predicted"/>
<feature type="region of interest" description="Disordered" evidence="1">
    <location>
        <begin position="828"/>
        <end position="858"/>
    </location>
</feature>
<feature type="compositionally biased region" description="Polar residues" evidence="1">
    <location>
        <begin position="642"/>
        <end position="656"/>
    </location>
</feature>
<sequence>MDSKFPDQLFPHFYLDGPPEVKSKHSYGGWGSYERVFAVSAGPCDGDQSSVQHVFESQHTLSGEEWVPLKPAVTPLIPPCEDAKLSSDVLPDPMDFPEHMQYFYKHHCMDAFSTMGHLLQDNLSFKKKQPKDVLSMSWANNFIKGLNYKRCEVAFYSRKVRHLHNLVGDVVSDVPPSLLASLLHEELTSQREQHRFCADATGGALGYVPLHESQGFSDGCLIYPSGDAMDKLNFHRVVQQFSDDKPPSFLMDSQPFVYYLNGPVRQISSADMEDIGNVAVRSDYFCGVWLLGDKRKPLLIDVIQTKDRFSCITVSPHFPNELAVVNERGAAYLWTAKKGLQKFREEDSNLYFNAKSPWRWCEFSCHPRVMVYADRTGAELTDIRSADSNHTLFRIGRTAACMSGERVILTKYLSKSHAHHHLINTQFSTYIMDERVPSIPMLKWDHMMESPPMFACDLPAQTPRQTCKLLLGAQRSQELMLLQYTGGREHVCQTRGSIQKLSSPKESLSHLNLLLPHKRHLAQKRLNVPAAGFTAVQKKDYLSVFQLTETGDIFYQMLKLHTDQTASSNDVPEQSVSVQPTVETGESENMQSYTDNDNQSVQSDSETEGRQAALRHLEVIDNVDNDGLNTLDTNENIRKEPSSQSSIGNNPTGSTRPPNPSKDPDLQAAWNKWFKPIFKKAEAKKRHHKFRRIRTDDLKCMMGKKLNKPKEDKWMRLRKDLQEVMRKKEMLLHGVTYLPHLNVTPVPDPVDPDDWPDDVSQRLAASWEGQWTYWWEEKLGLNRDEKIAALRRKRRRQKQAKARKRTSLSGSFTSSVSYQESLSGLSSVESQCLGSDEETLESSNSQAPDMEEWRARPEIHRKSPVILRRFLNEQSTADKSFRSPKKSPPRPDQNLLTSPSKSQSSIQVERPTSRTPSVAAGMDLGPPASLPSTQPTSVQSKRRKEFYLSSLPTSQMSTQDSALDGGYPSPRIRLSSPTPSHPSLSSQRVSQFRSLSQASQPKKKSRMGF</sequence>
<evidence type="ECO:0000313" key="4">
    <source>
        <dbReference type="Ensembl" id="ENSCCRP00000073430.2"/>
    </source>
</evidence>
<protein>
    <submittedName>
        <fullName evidence="4">Wu:fj64h06</fullName>
    </submittedName>
</protein>
<dbReference type="InterPro" id="IPR049090">
    <property type="entry name" value="TAF1C_HB"/>
</dbReference>
<feature type="compositionally biased region" description="Polar residues" evidence="1">
    <location>
        <begin position="987"/>
        <end position="1000"/>
    </location>
</feature>
<accession>A0A8C1E5J0</accession>
<organism evidence="4 5">
    <name type="scientific">Cyprinus carpio carpio</name>
    <dbReference type="NCBI Taxonomy" id="630221"/>
    <lineage>
        <taxon>Eukaryota</taxon>
        <taxon>Metazoa</taxon>
        <taxon>Chordata</taxon>
        <taxon>Craniata</taxon>
        <taxon>Vertebrata</taxon>
        <taxon>Euteleostomi</taxon>
        <taxon>Actinopterygii</taxon>
        <taxon>Neopterygii</taxon>
        <taxon>Teleostei</taxon>
        <taxon>Ostariophysi</taxon>
        <taxon>Cypriniformes</taxon>
        <taxon>Cyprinidae</taxon>
        <taxon>Cyprininae</taxon>
        <taxon>Cyprinus</taxon>
    </lineage>
</organism>
<feature type="region of interest" description="Disordered" evidence="1">
    <location>
        <begin position="872"/>
        <end position="1009"/>
    </location>
</feature>
<feature type="region of interest" description="Disordered" evidence="1">
    <location>
        <begin position="565"/>
        <end position="610"/>
    </location>
</feature>
<evidence type="ECO:0000313" key="5">
    <source>
        <dbReference type="Proteomes" id="UP001108240"/>
    </source>
</evidence>
<dbReference type="GO" id="GO:0001650">
    <property type="term" value="C:fibrillar center"/>
    <property type="evidence" value="ECO:0007669"/>
    <property type="project" value="TreeGrafter"/>
</dbReference>
<feature type="domain" description="TAF1C beta-propeller" evidence="2">
    <location>
        <begin position="278"/>
        <end position="414"/>
    </location>
</feature>
<dbReference type="OMA" id="CCRRWLK"/>
<evidence type="ECO:0000259" key="2">
    <source>
        <dbReference type="Pfam" id="PF20641"/>
    </source>
</evidence>
<feature type="compositionally biased region" description="Polar residues" evidence="1">
    <location>
        <begin position="565"/>
        <end position="604"/>
    </location>
</feature>
<feature type="domain" description="TAF1C helical bundle" evidence="3">
    <location>
        <begin position="522"/>
        <end position="815"/>
    </location>
</feature>
<evidence type="ECO:0000256" key="1">
    <source>
        <dbReference type="SAM" id="MobiDB-lite"/>
    </source>
</evidence>
<feature type="compositionally biased region" description="Polar residues" evidence="1">
    <location>
        <begin position="950"/>
        <end position="961"/>
    </location>
</feature>
<dbReference type="PANTHER" id="PTHR15319">
    <property type="entry name" value="TATA BOX-BINDING PROTEIN ASSOCIATED FACTOR RNA POLYMERASE I SUBUNIT C"/>
    <property type="match status" value="1"/>
</dbReference>
<dbReference type="GeneTree" id="ENSGT00390000010767"/>
<keyword evidence="5" id="KW-1185">Reference proteome</keyword>
<reference evidence="4" key="1">
    <citation type="submission" date="2025-08" db="UniProtKB">
        <authorList>
            <consortium name="Ensembl"/>
        </authorList>
    </citation>
    <scope>IDENTIFICATION</scope>
</reference>
<dbReference type="GO" id="GO:0001164">
    <property type="term" value="F:RNA polymerase I core promoter sequence-specific DNA binding"/>
    <property type="evidence" value="ECO:0007669"/>
    <property type="project" value="TreeGrafter"/>
</dbReference>
<dbReference type="Ensembl" id="ENSCCRT00000079564.2">
    <property type="protein sequence ID" value="ENSCCRP00000073430.2"/>
    <property type="gene ID" value="ENSCCRG00000039640.2"/>
</dbReference>
<feature type="compositionally biased region" description="Polar residues" evidence="1">
    <location>
        <begin position="930"/>
        <end position="939"/>
    </location>
</feature>
<dbReference type="Pfam" id="PF20642">
    <property type="entry name" value="TAF1C_HB"/>
    <property type="match status" value="1"/>
</dbReference>
<feature type="compositionally biased region" description="Polar residues" evidence="1">
    <location>
        <begin position="894"/>
        <end position="907"/>
    </location>
</feature>